<dbReference type="EMBL" id="CP074132">
    <property type="protein sequence ID" value="QUX31947.1"/>
    <property type="molecule type" value="Genomic_DNA"/>
</dbReference>
<reference evidence="2" key="1">
    <citation type="submission" date="2021-05" db="EMBL/GenBank/DDBJ databases">
        <title>Direct Submission.</title>
        <authorList>
            <person name="Li K."/>
            <person name="Gao J."/>
        </authorList>
    </citation>
    <scope>NUCLEOTIDE SEQUENCE [LARGE SCALE GENOMIC DNA]</scope>
    <source>
        <strain evidence="2">HDS12</strain>
    </source>
</reference>
<proteinExistence type="predicted"/>
<sequence length="133" mass="14687">MTEDEAAEKVREHIDNTMTALPEEAELEERRGTIVAACDDPTDGGSRDRVTVSETFWVRGLPVEDNDATFELLHEHWSSNGYQVFEDLRPEDMFLSVEHAEDAFGMTVQVAGDGSLALSASSPCVWPEGTPET</sequence>
<gene>
    <name evidence="1" type="ORF">KGD83_24535</name>
</gene>
<accession>A0ABX8CD60</accession>
<evidence type="ECO:0000313" key="1">
    <source>
        <dbReference type="EMBL" id="QUX31947.1"/>
    </source>
</evidence>
<evidence type="ECO:0000313" key="2">
    <source>
        <dbReference type="Proteomes" id="UP000678016"/>
    </source>
</evidence>
<protein>
    <submittedName>
        <fullName evidence="1">Uncharacterized protein</fullName>
    </submittedName>
</protein>
<keyword evidence="2" id="KW-1185">Reference proteome</keyword>
<name>A0ABX8CD60_9ACTN</name>
<dbReference type="Proteomes" id="UP000678016">
    <property type="component" value="Chromosome"/>
</dbReference>
<organism evidence="1 2">
    <name type="scientific">Nocardiopsis akebiae</name>
    <dbReference type="NCBI Taxonomy" id="2831968"/>
    <lineage>
        <taxon>Bacteria</taxon>
        <taxon>Bacillati</taxon>
        <taxon>Actinomycetota</taxon>
        <taxon>Actinomycetes</taxon>
        <taxon>Streptosporangiales</taxon>
        <taxon>Nocardiopsidaceae</taxon>
        <taxon>Nocardiopsis</taxon>
    </lineage>
</organism>